<evidence type="ECO:0000256" key="2">
    <source>
        <dbReference type="ARBA" id="ARBA00022670"/>
    </source>
</evidence>
<dbReference type="OrthoDB" id="9794619at2"/>
<evidence type="ECO:0000256" key="4">
    <source>
        <dbReference type="ARBA" id="ARBA00022801"/>
    </source>
</evidence>
<dbReference type="Proteomes" id="UP000095558">
    <property type="component" value="Unassembled WGS sequence"/>
</dbReference>
<dbReference type="GO" id="GO:0004190">
    <property type="term" value="F:aspartic-type endopeptidase activity"/>
    <property type="evidence" value="ECO:0007669"/>
    <property type="project" value="UniProtKB-KW"/>
</dbReference>
<dbReference type="PRINTS" id="PR00446">
    <property type="entry name" value="HYDRGNUPTAKE"/>
</dbReference>
<evidence type="ECO:0000313" key="6">
    <source>
        <dbReference type="Proteomes" id="UP000095558"/>
    </source>
</evidence>
<dbReference type="GO" id="GO:0016485">
    <property type="term" value="P:protein processing"/>
    <property type="evidence" value="ECO:0007669"/>
    <property type="project" value="TreeGrafter"/>
</dbReference>
<dbReference type="CDD" id="cd00518">
    <property type="entry name" value="H2MP"/>
    <property type="match status" value="1"/>
</dbReference>
<keyword evidence="3" id="KW-0064">Aspartyl protease</keyword>
<dbReference type="GO" id="GO:0008047">
    <property type="term" value="F:enzyme activator activity"/>
    <property type="evidence" value="ECO:0007669"/>
    <property type="project" value="InterPro"/>
</dbReference>
<reference evidence="5 6" key="1">
    <citation type="submission" date="2015-09" db="EMBL/GenBank/DDBJ databases">
        <authorList>
            <consortium name="Pathogen Informatics"/>
        </authorList>
    </citation>
    <scope>NUCLEOTIDE SEQUENCE [LARGE SCALE GENOMIC DNA]</scope>
    <source>
        <strain evidence="5 6">2789STDY5834855</strain>
    </source>
</reference>
<dbReference type="PANTHER" id="PTHR30302">
    <property type="entry name" value="HYDROGENASE 1 MATURATION PROTEASE"/>
    <property type="match status" value="1"/>
</dbReference>
<keyword evidence="4 5" id="KW-0378">Hydrolase</keyword>
<dbReference type="PANTHER" id="PTHR30302:SF1">
    <property type="entry name" value="HYDROGENASE 2 MATURATION PROTEASE"/>
    <property type="match status" value="1"/>
</dbReference>
<dbReference type="InterPro" id="IPR000671">
    <property type="entry name" value="Peptidase_A31"/>
</dbReference>
<evidence type="ECO:0000256" key="1">
    <source>
        <dbReference type="ARBA" id="ARBA00006814"/>
    </source>
</evidence>
<dbReference type="SUPFAM" id="SSF53163">
    <property type="entry name" value="HybD-like"/>
    <property type="match status" value="1"/>
</dbReference>
<evidence type="ECO:0000313" key="5">
    <source>
        <dbReference type="EMBL" id="CUO36677.1"/>
    </source>
</evidence>
<gene>
    <name evidence="5" type="primary">hybD</name>
    <name evidence="5" type="ORF">ERS852470_02136</name>
</gene>
<name>A0A174EHB0_9CLOT</name>
<evidence type="ECO:0000256" key="3">
    <source>
        <dbReference type="ARBA" id="ARBA00022750"/>
    </source>
</evidence>
<dbReference type="NCBIfam" id="TIGR00072">
    <property type="entry name" value="hydrog_prot"/>
    <property type="match status" value="1"/>
</dbReference>
<protein>
    <submittedName>
        <fullName evidence="5">Hydrogenase maturation protease superfamily</fullName>
        <ecNumber evidence="5">3.4.23.-</ecNumber>
    </submittedName>
</protein>
<proteinExistence type="inferred from homology"/>
<dbReference type="Gene3D" id="3.40.50.1450">
    <property type="entry name" value="HybD-like"/>
    <property type="match status" value="1"/>
</dbReference>
<accession>A0A174EHB0</accession>
<dbReference type="AlphaFoldDB" id="A0A174EHB0"/>
<sequence>MVKVFGIGNILLKDDGIGVRLARNIKRRVDKDNINEIEVFIGETDYLYCLENINDDEFIIILDSTYFGINPGEITFKKLEECDKLISKEITAHETSLLSLVRLEKTNVNGYFIGIEIDSIEYSLELSNILQKRFNSIYDEVYEFIVKIAKELYFL</sequence>
<dbReference type="RefSeq" id="WP_042400721.1">
    <property type="nucleotide sequence ID" value="NZ_CYYT01000005.1"/>
</dbReference>
<dbReference type="EC" id="3.4.23.-" evidence="5"/>
<organism evidence="5 6">
    <name type="scientific">Clostridium disporicum</name>
    <dbReference type="NCBI Taxonomy" id="84024"/>
    <lineage>
        <taxon>Bacteria</taxon>
        <taxon>Bacillati</taxon>
        <taxon>Bacillota</taxon>
        <taxon>Clostridia</taxon>
        <taxon>Eubacteriales</taxon>
        <taxon>Clostridiaceae</taxon>
        <taxon>Clostridium</taxon>
    </lineage>
</organism>
<keyword evidence="2 5" id="KW-0645">Protease</keyword>
<dbReference type="InterPro" id="IPR023430">
    <property type="entry name" value="Pept_HybD-like_dom_sf"/>
</dbReference>
<comment type="similarity">
    <text evidence="1">Belongs to the peptidase A31 family.</text>
</comment>
<dbReference type="Pfam" id="PF01750">
    <property type="entry name" value="HycI"/>
    <property type="match status" value="1"/>
</dbReference>
<dbReference type="GeneID" id="83012772"/>
<dbReference type="EMBL" id="CYZV01000022">
    <property type="protein sequence ID" value="CUO36677.1"/>
    <property type="molecule type" value="Genomic_DNA"/>
</dbReference>